<feature type="transmembrane region" description="Helical" evidence="6">
    <location>
        <begin position="949"/>
        <end position="973"/>
    </location>
</feature>
<feature type="region of interest" description="Disordered" evidence="7">
    <location>
        <begin position="1046"/>
        <end position="1067"/>
    </location>
</feature>
<keyword evidence="5 6" id="KW-0472">Membrane</keyword>
<feature type="transmembrane region" description="Helical" evidence="6">
    <location>
        <begin position="979"/>
        <end position="1000"/>
    </location>
</feature>
<reference evidence="8 9" key="1">
    <citation type="journal article" date="2018" name="G3 (Bethesda)">
        <title>A High-Quality Reference Genome for the Invasive Mosquitofish Gambusia affinis Using a Chicago Library.</title>
        <authorList>
            <person name="Hoffberg S.L."/>
            <person name="Troendle N.J."/>
            <person name="Glenn T.C."/>
            <person name="Mahmud O."/>
            <person name="Louha S."/>
            <person name="Chalopin D."/>
            <person name="Bennetzen J.L."/>
            <person name="Mauricio R."/>
        </authorList>
    </citation>
    <scope>NUCLEOTIDE SEQUENCE [LARGE SCALE GENOMIC DNA]</scope>
    <source>
        <strain evidence="8">NE01/NJP1002.9</strain>
        <tissue evidence="8">Muscle</tissue>
    </source>
</reference>
<evidence type="ECO:0000256" key="3">
    <source>
        <dbReference type="ARBA" id="ARBA00022692"/>
    </source>
</evidence>
<dbReference type="Pfam" id="PF01554">
    <property type="entry name" value="MatE"/>
    <property type="match status" value="4"/>
</dbReference>
<keyword evidence="9" id="KW-1185">Reference proteome</keyword>
<comment type="caution">
    <text evidence="8">The sequence shown here is derived from an EMBL/GenBank/DDBJ whole genome shotgun (WGS) entry which is preliminary data.</text>
</comment>
<keyword evidence="4 6" id="KW-1133">Transmembrane helix</keyword>
<dbReference type="NCBIfam" id="TIGR00797">
    <property type="entry name" value="matE"/>
    <property type="match status" value="2"/>
</dbReference>
<feature type="transmembrane region" description="Helical" evidence="6">
    <location>
        <begin position="347"/>
        <end position="367"/>
    </location>
</feature>
<feature type="transmembrane region" description="Helical" evidence="6">
    <location>
        <begin position="82"/>
        <end position="103"/>
    </location>
</feature>
<dbReference type="STRING" id="33528.ENSGAFP00000022641"/>
<dbReference type="GO" id="GO:1990961">
    <property type="term" value="P:xenobiotic detoxification by transmembrane export across the plasma membrane"/>
    <property type="evidence" value="ECO:0007669"/>
    <property type="project" value="InterPro"/>
</dbReference>
<evidence type="ECO:0000256" key="6">
    <source>
        <dbReference type="RuleBase" id="RU004914"/>
    </source>
</evidence>
<evidence type="ECO:0000256" key="5">
    <source>
        <dbReference type="ARBA" id="ARBA00023136"/>
    </source>
</evidence>
<evidence type="ECO:0000313" key="9">
    <source>
        <dbReference type="Proteomes" id="UP000250572"/>
    </source>
</evidence>
<feature type="transmembrane region" description="Helical" evidence="6">
    <location>
        <begin position="678"/>
        <end position="695"/>
    </location>
</feature>
<feature type="transmembrane region" description="Helical" evidence="6">
    <location>
        <begin position="226"/>
        <end position="246"/>
    </location>
</feature>
<feature type="transmembrane region" description="Helical" evidence="6">
    <location>
        <begin position="782"/>
        <end position="801"/>
    </location>
</feature>
<feature type="compositionally biased region" description="Basic and acidic residues" evidence="7">
    <location>
        <begin position="1046"/>
        <end position="1059"/>
    </location>
</feature>
<feature type="transmembrane region" description="Helical" evidence="6">
    <location>
        <begin position="883"/>
        <end position="909"/>
    </location>
</feature>
<dbReference type="InterPro" id="IPR002528">
    <property type="entry name" value="MATE_fam"/>
</dbReference>
<evidence type="ECO:0000313" key="8">
    <source>
        <dbReference type="EMBL" id="PWA18323.1"/>
    </source>
</evidence>
<dbReference type="GO" id="GO:0016020">
    <property type="term" value="C:membrane"/>
    <property type="evidence" value="ECO:0007669"/>
    <property type="project" value="UniProtKB-SubCell"/>
</dbReference>
<feature type="transmembrane region" description="Helical" evidence="6">
    <location>
        <begin position="597"/>
        <end position="618"/>
    </location>
</feature>
<accession>A0A315V6B9</accession>
<feature type="transmembrane region" description="Helical" evidence="6">
    <location>
        <begin position="707"/>
        <end position="729"/>
    </location>
</feature>
<dbReference type="EMBL" id="NHOQ01002303">
    <property type="protein sequence ID" value="PWA18323.1"/>
    <property type="molecule type" value="Genomic_DNA"/>
</dbReference>
<feature type="transmembrane region" description="Helical" evidence="6">
    <location>
        <begin position="306"/>
        <end position="327"/>
    </location>
</feature>
<dbReference type="CDD" id="cd13132">
    <property type="entry name" value="MATE_eukaryotic"/>
    <property type="match status" value="2"/>
</dbReference>
<feature type="transmembrane region" description="Helical" evidence="6">
    <location>
        <begin position="192"/>
        <end position="214"/>
    </location>
</feature>
<evidence type="ECO:0000256" key="2">
    <source>
        <dbReference type="ARBA" id="ARBA00010199"/>
    </source>
</evidence>
<evidence type="ECO:0000256" key="1">
    <source>
        <dbReference type="ARBA" id="ARBA00004141"/>
    </source>
</evidence>
<evidence type="ECO:0000256" key="7">
    <source>
        <dbReference type="SAM" id="MobiDB-lite"/>
    </source>
</evidence>
<dbReference type="PANTHER" id="PTHR11206">
    <property type="entry name" value="MULTIDRUG RESISTANCE PROTEIN"/>
    <property type="match status" value="1"/>
</dbReference>
<evidence type="ECO:0000256" key="4">
    <source>
        <dbReference type="ARBA" id="ARBA00022989"/>
    </source>
</evidence>
<feature type="transmembrane region" description="Helical" evidence="6">
    <location>
        <begin position="639"/>
        <end position="658"/>
    </location>
</feature>
<feature type="transmembrane region" description="Helical" evidence="6">
    <location>
        <begin position="50"/>
        <end position="76"/>
    </location>
</feature>
<dbReference type="AlphaFoldDB" id="A0A315V6B9"/>
<feature type="transmembrane region" description="Helical" evidence="6">
    <location>
        <begin position="741"/>
        <end position="761"/>
    </location>
</feature>
<feature type="transmembrane region" description="Helical" evidence="6">
    <location>
        <begin position="267"/>
        <end position="286"/>
    </location>
</feature>
<proteinExistence type="inferred from homology"/>
<dbReference type="GO" id="GO:0015297">
    <property type="term" value="F:antiporter activity"/>
    <property type="evidence" value="ECO:0007669"/>
    <property type="project" value="InterPro"/>
</dbReference>
<organism evidence="8 9">
    <name type="scientific">Gambusia affinis</name>
    <name type="common">Western mosquitofish</name>
    <name type="synonym">Heterandria affinis</name>
    <dbReference type="NCBI Taxonomy" id="33528"/>
    <lineage>
        <taxon>Eukaryota</taxon>
        <taxon>Metazoa</taxon>
        <taxon>Chordata</taxon>
        <taxon>Craniata</taxon>
        <taxon>Vertebrata</taxon>
        <taxon>Euteleostomi</taxon>
        <taxon>Actinopterygii</taxon>
        <taxon>Neopterygii</taxon>
        <taxon>Teleostei</taxon>
        <taxon>Neoteleostei</taxon>
        <taxon>Acanthomorphata</taxon>
        <taxon>Ovalentaria</taxon>
        <taxon>Atherinomorphae</taxon>
        <taxon>Cyprinodontiformes</taxon>
        <taxon>Poeciliidae</taxon>
        <taxon>Poeciliinae</taxon>
        <taxon>Gambusia</taxon>
    </lineage>
</organism>
<dbReference type="GO" id="GO:0042910">
    <property type="term" value="F:xenobiotic transmembrane transporter activity"/>
    <property type="evidence" value="ECO:0007669"/>
    <property type="project" value="InterPro"/>
</dbReference>
<keyword evidence="3 6" id="KW-0812">Transmembrane</keyword>
<name>A0A315V6B9_GAMAF</name>
<feature type="transmembrane region" description="Helical" evidence="6">
    <location>
        <begin position="571"/>
        <end position="591"/>
    </location>
</feature>
<comment type="subcellular location">
    <subcellularLocation>
        <location evidence="1">Membrane</location>
        <topology evidence="1">Multi-pass membrane protein</topology>
    </subcellularLocation>
</comment>
<sequence>MDSSEDTKNVKQRAGRRLTDASFVETNAKYCGLRGIQADSRHELLQILKLAGPVVISQLMVFLISIISLAFCGHLGKTELAAVSLAAAVVNVTGISVGTGLSASCDTLISQTYGSGNLKRVGVILQRGVLILLLACFPCWAVLINTEPLLLAVKQSPEVASLSQLYVKIFMPALPAAFMYQLEGKYLQNQGIMWPQVVTGAVGNVLNVLINYIFLYHLELGVAGSAAANTISQYLLALLLHVYIWWRGLHKATWGGWSLDCLQEWGLFIKLAIPSMFMICLSWWIFEVGGFLAGVISEVELGAQSIAYQLCIVAYMCPLGFSVAAAVRVGNALGAGDIKQAKLSCKVPIICAFIVACFVGVCVSITRNLIGLIFTSDQDIIQRVADVMLIFSFMHVSDATAGVAAGVLRGAGKQLVGAIFNIVGFYFIGFPIGATLMFAANMGITGEISSKCKVISARTETMLLTNAFHYFCPLSDQAQVRAGVQLMEEKETFNLDQLESSQSQIHVGFTPTRGTNEEEGVVQSPDRREFATSTVGDLLPVKQLVLRRGLTLLIMIVILAVGVISSNLIIISQLMIFMISFVSMVFCGHLGKTELAGVSLSIAVVNVTGISVGTGLSLTCDTLISQTYGSGNLKRVGVILQRGILILLLACFPCWAVLINTEPLLLAVKQSPEVARLSQMYVNVFMPSLPAAFMYQLQARYLQNQGIIWPQVISGAIGNILNAIINYVFLYPLDMGVAGSAAANAISQYVLAVVLFAYICLKGLHKPTWGGWSLDCLQEWGSFIQLAIPSMLMLCLEWWIFEAGGFLAGVIGEVELGANSIIYELAIIAYMVTSPRLFPQTEVHIFFFQQFPLGFSAAASVRVGNALGAGNIEQAKLSCKVPLVCAFIIACVVGAILGACKDVIGYIFTSDQDILLRVSDVMVIFCFTHLCDAVAGVTGGVLRGTGKQLIGALCNLVGYYFIGFPIGVSLMFAAKMGIIGLWTGLTVCVLMQSIFFIIYLSKLNWEKAVKEALVRAGVQSKEEKDTTKMQNSACNQSQVGAAASRDEEDHVYQETHPSEQSKPTTTVGDVLSGTQLVLRRGLAVLVMFIILAAGIVASHFLTKMLE</sequence>
<dbReference type="InterPro" id="IPR045069">
    <property type="entry name" value="MATE_euk"/>
</dbReference>
<feature type="transmembrane region" description="Helical" evidence="6">
    <location>
        <begin position="124"/>
        <end position="143"/>
    </location>
</feature>
<feature type="transmembrane region" description="Helical" evidence="6">
    <location>
        <begin position="1082"/>
        <end position="1101"/>
    </location>
</feature>
<feature type="transmembrane region" description="Helical" evidence="6">
    <location>
        <begin position="921"/>
        <end position="942"/>
    </location>
</feature>
<dbReference type="Proteomes" id="UP000250572">
    <property type="component" value="Unassembled WGS sequence"/>
</dbReference>
<feature type="transmembrane region" description="Helical" evidence="6">
    <location>
        <begin position="163"/>
        <end position="180"/>
    </location>
</feature>
<feature type="transmembrane region" description="Helical" evidence="6">
    <location>
        <begin position="545"/>
        <end position="564"/>
    </location>
</feature>
<gene>
    <name evidence="8" type="ORF">CCH79_00018400</name>
</gene>
<feature type="transmembrane region" description="Helical" evidence="6">
    <location>
        <begin position="415"/>
        <end position="440"/>
    </location>
</feature>
<comment type="similarity">
    <text evidence="2 6">Belongs to the multi antimicrobial extrusion (MATE) (TC 2.A.66.1) family.</text>
</comment>
<protein>
    <recommendedName>
        <fullName evidence="6">Multidrug and toxin extrusion protein</fullName>
    </recommendedName>
</protein>
<feature type="transmembrane region" description="Helical" evidence="6">
    <location>
        <begin position="387"/>
        <end position="408"/>
    </location>
</feature>